<comment type="caution">
    <text evidence="5">The sequence shown here is derived from an EMBL/GenBank/DDBJ whole genome shotgun (WGS) entry which is preliminary data.</text>
</comment>
<organism evidence="5 6">
    <name type="scientific">Geodia barretti</name>
    <name type="common">Barrett's horny sponge</name>
    <dbReference type="NCBI Taxonomy" id="519541"/>
    <lineage>
        <taxon>Eukaryota</taxon>
        <taxon>Metazoa</taxon>
        <taxon>Porifera</taxon>
        <taxon>Demospongiae</taxon>
        <taxon>Heteroscleromorpha</taxon>
        <taxon>Tetractinellida</taxon>
        <taxon>Astrophorina</taxon>
        <taxon>Geodiidae</taxon>
        <taxon>Geodia</taxon>
    </lineage>
</organism>
<dbReference type="Proteomes" id="UP001174909">
    <property type="component" value="Unassembled WGS sequence"/>
</dbReference>
<dbReference type="PANTHER" id="PTHR10867:SF17">
    <property type="entry name" value="NICOTINAMIDE N-METHYLTRANSFERASE"/>
    <property type="match status" value="1"/>
</dbReference>
<dbReference type="InterPro" id="IPR000940">
    <property type="entry name" value="NNMT_TEMT_trans"/>
</dbReference>
<dbReference type="Pfam" id="PF01234">
    <property type="entry name" value="NNMT_PNMT_TEMT"/>
    <property type="match status" value="1"/>
</dbReference>
<evidence type="ECO:0000256" key="1">
    <source>
        <dbReference type="ARBA" id="ARBA00007996"/>
    </source>
</evidence>
<name>A0AA35WJZ5_GEOBA</name>
<dbReference type="SUPFAM" id="SSF53335">
    <property type="entry name" value="S-adenosyl-L-methionine-dependent methyltransferases"/>
    <property type="match status" value="1"/>
</dbReference>
<reference evidence="5" key="1">
    <citation type="submission" date="2023-03" db="EMBL/GenBank/DDBJ databases">
        <authorList>
            <person name="Steffen K."/>
            <person name="Cardenas P."/>
        </authorList>
    </citation>
    <scope>NUCLEOTIDE SEQUENCE</scope>
</reference>
<gene>
    <name evidence="5" type="ORF">GBAR_LOCUS10166</name>
</gene>
<evidence type="ECO:0000313" key="5">
    <source>
        <dbReference type="EMBL" id="CAI8016587.1"/>
    </source>
</evidence>
<accession>A0AA35WJZ5</accession>
<dbReference type="GO" id="GO:0008170">
    <property type="term" value="F:N-methyltransferase activity"/>
    <property type="evidence" value="ECO:0007669"/>
    <property type="project" value="TreeGrafter"/>
</dbReference>
<sequence length="172" mass="19482">MSDRDSFDALDYLQHRFGDLNDQRATYVLGQLHRVLNGFMTKKINDGELKVLDFGSGPVVQNSISAAAFASEIVFSDISSSNREAIQKWLDGDADAFNWSPHFDYVVQTLEGKGEKEAREREQRMRKLSKVVFCDALSEHPWRKAMRDHTTLFYSAHVLNVPAAIERVSSVA</sequence>
<dbReference type="InterPro" id="IPR029063">
    <property type="entry name" value="SAM-dependent_MTases_sf"/>
</dbReference>
<dbReference type="EMBL" id="CASHTH010001542">
    <property type="protein sequence ID" value="CAI8016587.1"/>
    <property type="molecule type" value="Genomic_DNA"/>
</dbReference>
<dbReference type="AlphaFoldDB" id="A0AA35WJZ5"/>
<dbReference type="Gene3D" id="3.40.50.150">
    <property type="entry name" value="Vaccinia Virus protein VP39"/>
    <property type="match status" value="1"/>
</dbReference>
<dbReference type="GO" id="GO:0032259">
    <property type="term" value="P:methylation"/>
    <property type="evidence" value="ECO:0007669"/>
    <property type="project" value="UniProtKB-KW"/>
</dbReference>
<evidence type="ECO:0000256" key="4">
    <source>
        <dbReference type="ARBA" id="ARBA00022691"/>
    </source>
</evidence>
<keyword evidence="4" id="KW-0949">S-adenosyl-L-methionine</keyword>
<keyword evidence="2" id="KW-0489">Methyltransferase</keyword>
<keyword evidence="6" id="KW-1185">Reference proteome</keyword>
<dbReference type="GO" id="GO:0005829">
    <property type="term" value="C:cytosol"/>
    <property type="evidence" value="ECO:0007669"/>
    <property type="project" value="TreeGrafter"/>
</dbReference>
<proteinExistence type="inferred from homology"/>
<keyword evidence="3" id="KW-0808">Transferase</keyword>
<evidence type="ECO:0000256" key="2">
    <source>
        <dbReference type="ARBA" id="ARBA00022603"/>
    </source>
</evidence>
<dbReference type="PROSITE" id="PS51681">
    <property type="entry name" value="SAM_MT_NNMT_PNMT_TEMT"/>
    <property type="match status" value="1"/>
</dbReference>
<evidence type="ECO:0000313" key="6">
    <source>
        <dbReference type="Proteomes" id="UP001174909"/>
    </source>
</evidence>
<comment type="similarity">
    <text evidence="1">Belongs to the class I-like SAM-binding methyltransferase superfamily. NNMT/PNMT/TEMT family.</text>
</comment>
<dbReference type="PANTHER" id="PTHR10867">
    <property type="entry name" value="NNMT/PNMT/TEMT FAMILY MEMBER"/>
    <property type="match status" value="1"/>
</dbReference>
<protein>
    <submittedName>
        <fullName evidence="5">Nicotinamide N-methyltransferase</fullName>
    </submittedName>
</protein>
<evidence type="ECO:0000256" key="3">
    <source>
        <dbReference type="ARBA" id="ARBA00022679"/>
    </source>
</evidence>